<dbReference type="Proteomes" id="UP000029719">
    <property type="component" value="Unassembled WGS sequence"/>
</dbReference>
<protein>
    <submittedName>
        <fullName evidence="2">Uncharacterized protein</fullName>
    </submittedName>
</protein>
<gene>
    <name evidence="2" type="ORF">LT42_08455</name>
</gene>
<accession>A0A9X0JKG6</accession>
<name>A0A9X0JKG6_9PSED</name>
<evidence type="ECO:0000313" key="2">
    <source>
        <dbReference type="EMBL" id="KGF65925.1"/>
    </source>
</evidence>
<keyword evidence="1" id="KW-0732">Signal</keyword>
<dbReference type="EMBL" id="JRMB01000001">
    <property type="protein sequence ID" value="KGF65925.1"/>
    <property type="molecule type" value="Genomic_DNA"/>
</dbReference>
<sequence length="163" mass="17483">MAVMAGMLGLAVSTLANAGWSTTVQDDIFSGGKSAMMVGTISAYQSVVLDCNSEGLTLALIQQEKWQEGHDNSTWSLLVKVDDGDVHRFTAASGRRNDKFSQYGTAEQDEILKVLNDLRNAKSQVLLGLQSDVYNAKWSGTAPVNGSTSATDRFMQACKLKGA</sequence>
<comment type="caution">
    <text evidence="2">The sequence shown here is derived from an EMBL/GenBank/DDBJ whole genome shotgun (WGS) entry which is preliminary data.</text>
</comment>
<feature type="signal peptide" evidence="1">
    <location>
        <begin position="1"/>
        <end position="18"/>
    </location>
</feature>
<evidence type="ECO:0000313" key="3">
    <source>
        <dbReference type="Proteomes" id="UP000029719"/>
    </source>
</evidence>
<organism evidence="2 3">
    <name type="scientific">Pseudomonas lutea</name>
    <dbReference type="NCBI Taxonomy" id="243924"/>
    <lineage>
        <taxon>Bacteria</taxon>
        <taxon>Pseudomonadati</taxon>
        <taxon>Pseudomonadota</taxon>
        <taxon>Gammaproteobacteria</taxon>
        <taxon>Pseudomonadales</taxon>
        <taxon>Pseudomonadaceae</taxon>
        <taxon>Pseudomonas</taxon>
    </lineage>
</organism>
<reference evidence="2 3" key="1">
    <citation type="submission" date="2014-09" db="EMBL/GenBank/DDBJ databases">
        <title>Genome sequence of Pseudomonas lutea strain DSM 17257T.</title>
        <authorList>
            <person name="Kwak Y."/>
            <person name="Shin J.-H."/>
        </authorList>
    </citation>
    <scope>NUCLEOTIDE SEQUENCE [LARGE SCALE GENOMIC DNA]</scope>
    <source>
        <strain evidence="2 3">DSM 17257</strain>
    </source>
</reference>
<feature type="chain" id="PRO_5040947901" evidence="1">
    <location>
        <begin position="19"/>
        <end position="163"/>
    </location>
</feature>
<evidence type="ECO:0000256" key="1">
    <source>
        <dbReference type="SAM" id="SignalP"/>
    </source>
</evidence>
<proteinExistence type="predicted"/>
<dbReference type="AlphaFoldDB" id="A0A9X0JKG6"/>